<comment type="cofactor">
    <cofactor evidence="1">
        <name>FAD</name>
        <dbReference type="ChEBI" id="CHEBI:57692"/>
    </cofactor>
</comment>
<sequence length="512" mass="57152">MCFEILARVDSQEARNNVRHLSVISQADALKFAPVGTYPSTGIDVLIVGAGFGGLTAALEFTRKGHNVRVLERHSVPDVSGDMYFMGLSATRFLRHWPEMKRRYDDISLHNAWIETYKHDGALMLPPQKVSDRLHAAGLDPGNAPGAFQMRPLVHRMLLEQVEKLGIPIEYGSRVKAYFEDDQKGGVELDDGTRFKADLVVAADGIGSKANELMGGEVRARSSGRAMWRAVMPVECLNADPEVKKFFGLKDGTDPVVRTWFAPGSYALTLTRDDVVVWIINHDVTGSETESWNNTIEAEEVLDAMGNTPDGVPEWSPIFQRLVKCTPSGTIVNYELWWRDPQLQWASPSHRVVQIGDSAHSFLPSSGNGATQAFEDAVSLASCLQIGGKDKIQQAVKVHKTLRFTRTACAQKIGFSNAELLQKTDWAQVKLDPRKSSPRLPKWIWEHDAEVYAYENYKMCVGAMRKGVGLEDTKEIKPNYPKGYKFAPWSIDDIMQQVKKGKEIDLGPGEWY</sequence>
<comment type="caution">
    <text evidence="5">The sequence shown here is derived from an EMBL/GenBank/DDBJ whole genome shotgun (WGS) entry which is preliminary data.</text>
</comment>
<keyword evidence="6" id="KW-1185">Reference proteome</keyword>
<evidence type="ECO:0000256" key="2">
    <source>
        <dbReference type="ARBA" id="ARBA00007992"/>
    </source>
</evidence>
<dbReference type="Proteomes" id="UP001295740">
    <property type="component" value="Unassembled WGS sequence"/>
</dbReference>
<keyword evidence="4" id="KW-0503">Monooxygenase</keyword>
<dbReference type="AlphaFoldDB" id="A0AAI8VF52"/>
<dbReference type="EMBL" id="CAUWAG010000006">
    <property type="protein sequence ID" value="CAJ2503414.1"/>
    <property type="molecule type" value="Genomic_DNA"/>
</dbReference>
<dbReference type="Gene3D" id="3.50.50.60">
    <property type="entry name" value="FAD/NAD(P)-binding domain"/>
    <property type="match status" value="1"/>
</dbReference>
<evidence type="ECO:0000256" key="1">
    <source>
        <dbReference type="ARBA" id="ARBA00001974"/>
    </source>
</evidence>
<dbReference type="Pfam" id="PF13450">
    <property type="entry name" value="NAD_binding_8"/>
    <property type="match status" value="1"/>
</dbReference>
<dbReference type="GO" id="GO:0004497">
    <property type="term" value="F:monooxygenase activity"/>
    <property type="evidence" value="ECO:0007669"/>
    <property type="project" value="UniProtKB-KW"/>
</dbReference>
<comment type="similarity">
    <text evidence="2">Belongs to the paxM FAD-dependent monooxygenase family.</text>
</comment>
<dbReference type="SUPFAM" id="SSF51905">
    <property type="entry name" value="FAD/NAD(P)-binding domain"/>
    <property type="match status" value="1"/>
</dbReference>
<evidence type="ECO:0000313" key="5">
    <source>
        <dbReference type="EMBL" id="CAJ2503414.1"/>
    </source>
</evidence>
<reference evidence="5" key="1">
    <citation type="submission" date="2023-10" db="EMBL/GenBank/DDBJ databases">
        <authorList>
            <person name="Hackl T."/>
        </authorList>
    </citation>
    <scope>NUCLEOTIDE SEQUENCE</scope>
</reference>
<evidence type="ECO:0000256" key="4">
    <source>
        <dbReference type="ARBA" id="ARBA00023033"/>
    </source>
</evidence>
<protein>
    <submittedName>
        <fullName evidence="5">Uu.00g108080.m01.CDS01</fullName>
    </submittedName>
</protein>
<evidence type="ECO:0000313" key="6">
    <source>
        <dbReference type="Proteomes" id="UP001295740"/>
    </source>
</evidence>
<gene>
    <name evidence="5" type="ORF">KHLLAP_LOCUS3882</name>
</gene>
<dbReference type="PRINTS" id="PR00420">
    <property type="entry name" value="RNGMNOXGNASE"/>
</dbReference>
<organism evidence="5 6">
    <name type="scientific">Anthostomella pinea</name>
    <dbReference type="NCBI Taxonomy" id="933095"/>
    <lineage>
        <taxon>Eukaryota</taxon>
        <taxon>Fungi</taxon>
        <taxon>Dikarya</taxon>
        <taxon>Ascomycota</taxon>
        <taxon>Pezizomycotina</taxon>
        <taxon>Sordariomycetes</taxon>
        <taxon>Xylariomycetidae</taxon>
        <taxon>Xylariales</taxon>
        <taxon>Xylariaceae</taxon>
        <taxon>Anthostomella</taxon>
    </lineage>
</organism>
<dbReference type="InterPro" id="IPR036188">
    <property type="entry name" value="FAD/NAD-bd_sf"/>
</dbReference>
<keyword evidence="3" id="KW-0560">Oxidoreductase</keyword>
<dbReference type="PANTHER" id="PTHR13789">
    <property type="entry name" value="MONOOXYGENASE"/>
    <property type="match status" value="1"/>
</dbReference>
<dbReference type="PANTHER" id="PTHR13789:SF315">
    <property type="entry name" value="FAD-DEPENDENT MONOOXYGENASE MDPD"/>
    <property type="match status" value="1"/>
</dbReference>
<dbReference type="InterPro" id="IPR050493">
    <property type="entry name" value="FAD-dep_Monooxygenase_BioMet"/>
</dbReference>
<evidence type="ECO:0000256" key="3">
    <source>
        <dbReference type="ARBA" id="ARBA00023002"/>
    </source>
</evidence>
<proteinExistence type="inferred from homology"/>
<accession>A0AAI8VF52</accession>
<dbReference type="FunFam" id="3.50.50.60:FF:000270">
    <property type="entry name" value="FAD/NAD(P)-binding domain-containing protein"/>
    <property type="match status" value="1"/>
</dbReference>
<name>A0AAI8VF52_9PEZI</name>